<evidence type="ECO:0000256" key="3">
    <source>
        <dbReference type="ARBA" id="ARBA00022801"/>
    </source>
</evidence>
<feature type="active site" description="Proton donor" evidence="5">
    <location>
        <position position="63"/>
    </location>
</feature>
<dbReference type="RefSeq" id="XP_018007044.1">
    <property type="nucleotide sequence ID" value="XM_018151555.2"/>
</dbReference>
<organism evidence="8 9">
    <name type="scientific">Hyalella azteca</name>
    <name type="common">Amphipod</name>
    <dbReference type="NCBI Taxonomy" id="294128"/>
    <lineage>
        <taxon>Eukaryota</taxon>
        <taxon>Metazoa</taxon>
        <taxon>Ecdysozoa</taxon>
        <taxon>Arthropoda</taxon>
        <taxon>Crustacea</taxon>
        <taxon>Multicrustacea</taxon>
        <taxon>Malacostraca</taxon>
        <taxon>Eumalacostraca</taxon>
        <taxon>Peracarida</taxon>
        <taxon>Amphipoda</taxon>
        <taxon>Senticaudata</taxon>
        <taxon>Talitrida</taxon>
        <taxon>Talitroidea</taxon>
        <taxon>Hyalellidae</taxon>
        <taxon>Hyalella</taxon>
    </lineage>
</organism>
<dbReference type="PANTHER" id="PTHR12103:SF15">
    <property type="entry name" value="CYTOSOLIC PURINE 5'-NUCLEOTIDASE"/>
    <property type="match status" value="1"/>
</dbReference>
<dbReference type="NCBIfam" id="TIGR02244">
    <property type="entry name" value="HAD-IG-Ncltidse"/>
    <property type="match status" value="1"/>
</dbReference>
<evidence type="ECO:0000256" key="1">
    <source>
        <dbReference type="ARBA" id="ARBA00009589"/>
    </source>
</evidence>
<dbReference type="GeneID" id="108664865"/>
<evidence type="ECO:0000256" key="7">
    <source>
        <dbReference type="SAM" id="MobiDB-lite"/>
    </source>
</evidence>
<keyword evidence="3" id="KW-0378">Hydrolase</keyword>
<feature type="region of interest" description="Disordered" evidence="7">
    <location>
        <begin position="1"/>
        <end position="24"/>
    </location>
</feature>
<name>A0A8B7N1F2_HYAAZ</name>
<accession>A0A8B7N1F2</accession>
<dbReference type="AlphaFoldDB" id="A0A8B7N1F2"/>
<feature type="compositionally biased region" description="Basic and acidic residues" evidence="7">
    <location>
        <begin position="541"/>
        <end position="555"/>
    </location>
</feature>
<feature type="binding site" evidence="6">
    <location>
        <position position="63"/>
    </location>
    <ligand>
        <name>GMP</name>
        <dbReference type="ChEBI" id="CHEBI:58115"/>
    </ligand>
</feature>
<protein>
    <submittedName>
        <fullName evidence="9">Cytosolic purine 5'-nucleotidase isoform X1</fullName>
    </submittedName>
</protein>
<evidence type="ECO:0000256" key="6">
    <source>
        <dbReference type="PIRSR" id="PIRSR017434-2"/>
    </source>
</evidence>
<feature type="binding site" evidence="6">
    <location>
        <position position="357"/>
    </location>
    <ligand>
        <name>Mg(2+)</name>
        <dbReference type="ChEBI" id="CHEBI:18420"/>
    </ligand>
</feature>
<dbReference type="Gene3D" id="3.40.50.1000">
    <property type="entry name" value="HAD superfamily/HAD-like"/>
    <property type="match status" value="2"/>
</dbReference>
<dbReference type="InterPro" id="IPR008380">
    <property type="entry name" value="HAD-SF_hydro_IG_5-nucl"/>
</dbReference>
<proteinExistence type="inferred from homology"/>
<evidence type="ECO:0000256" key="5">
    <source>
        <dbReference type="PIRSR" id="PIRSR017434-1"/>
    </source>
</evidence>
<feature type="compositionally biased region" description="Polar residues" evidence="7">
    <location>
        <begin position="8"/>
        <end position="24"/>
    </location>
</feature>
<gene>
    <name evidence="9" type="primary">LOC108664865</name>
</gene>
<dbReference type="OMA" id="WDYTDAV"/>
<evidence type="ECO:0000313" key="9">
    <source>
        <dbReference type="RefSeq" id="XP_018007044.1"/>
    </source>
</evidence>
<feature type="binding site" evidence="6">
    <location>
        <position position="61"/>
    </location>
    <ligand>
        <name>Mg(2+)</name>
        <dbReference type="ChEBI" id="CHEBI:18420"/>
    </ligand>
</feature>
<dbReference type="InterPro" id="IPR016695">
    <property type="entry name" value="Pur_nucleotidase"/>
</dbReference>
<dbReference type="PANTHER" id="PTHR12103">
    <property type="entry name" value="5'-NUCLEOTIDASE DOMAIN-CONTAINING"/>
    <property type="match status" value="1"/>
</dbReference>
<dbReference type="GO" id="GO:0008253">
    <property type="term" value="F:5'-nucleotidase activity"/>
    <property type="evidence" value="ECO:0007669"/>
    <property type="project" value="TreeGrafter"/>
</dbReference>
<evidence type="ECO:0000256" key="2">
    <source>
        <dbReference type="ARBA" id="ARBA00022723"/>
    </source>
</evidence>
<comment type="similarity">
    <text evidence="1">Belongs to the 5'(3')-deoxyribonucleotidase family.</text>
</comment>
<dbReference type="CTD" id="32822"/>
<reference evidence="9" key="1">
    <citation type="submission" date="2025-08" db="UniProtKB">
        <authorList>
            <consortium name="RefSeq"/>
        </authorList>
    </citation>
    <scope>IDENTIFICATION</scope>
    <source>
        <tissue evidence="9">Whole organism</tissue>
    </source>
</reference>
<comment type="cofactor">
    <cofactor evidence="6">
        <name>Mg(2+)</name>
        <dbReference type="ChEBI" id="CHEBI:18420"/>
    </cofactor>
    <text evidence="6">Binds 1 Mg(2+) ion per subunit.</text>
</comment>
<dbReference type="KEGG" id="hazt:108664865"/>
<keyword evidence="2 6" id="KW-0479">Metal-binding</keyword>
<evidence type="ECO:0000313" key="8">
    <source>
        <dbReference type="Proteomes" id="UP000694843"/>
    </source>
</evidence>
<dbReference type="FunFam" id="3.40.50.1000:FF:000021">
    <property type="entry name" value="NT5C2 isoform 1"/>
    <property type="match status" value="1"/>
</dbReference>
<sequence length="568" mass="65314">MDAHDKCMTTSEGDAGFASSSTSSVLNMDTSGRQKYYRDAHCRVFVNRSLNLEKIKYYGFDMDYTLAEYASPEYEQLGFELLQSRLIAIGYPEEIKEFQYDPAFAIRGLWFDRLYGNLLKVDGFGNILICVHGFSFLKPSEIYDLYPNKFIQLDESRIYVMNTLFNLPEIYMIACLVDFFSNSAQYVKSREGVKCGELYMSYKSIFQDIRAAMDWVHMKGSLKTRTVQSMSRYVQRDDRLPLLLDRMKQSGAFIFLLTNSEYWYTKEVMTYLLNFPDANGEVRDWKSYFHTIVVDANKPNFFSDGTIMRQVDTETGALRLGTHTGKFQPGQVYSGGSCDVFTNLVGAKGKDVLYVGDHIFGDILKSKKIRGWRTFLIVPELVRELQVWTDKNHFFSKLQNLDVMLGDLYKNLDSSTNERPDLSKLRSAMREVTHEMDLSYGMMGSLFRSGSRQTHFSNQVSRYADVYASTVLNLLYYPFSYMFRAPAMLMPHESTVTHEQVFKVTDAPLSTMSRAYSVQKETPPLNKIKVLSRANSMVPHARAEAPRHVTHHHDDDADSEDESDEKSS</sequence>
<dbReference type="InterPro" id="IPR036412">
    <property type="entry name" value="HAD-like_sf"/>
</dbReference>
<dbReference type="OrthoDB" id="10252832at2759"/>
<dbReference type="CDD" id="cd07522">
    <property type="entry name" value="HAD_cN-II"/>
    <property type="match status" value="1"/>
</dbReference>
<dbReference type="PIRSF" id="PIRSF017434">
    <property type="entry name" value="Purine_5'-nucleotidase"/>
    <property type="match status" value="1"/>
</dbReference>
<dbReference type="Pfam" id="PF05761">
    <property type="entry name" value="5_nucleotid"/>
    <property type="match status" value="1"/>
</dbReference>
<dbReference type="Proteomes" id="UP000694843">
    <property type="component" value="Unplaced"/>
</dbReference>
<feature type="compositionally biased region" description="Acidic residues" evidence="7">
    <location>
        <begin position="556"/>
        <end position="568"/>
    </location>
</feature>
<dbReference type="GO" id="GO:0046037">
    <property type="term" value="P:GMP metabolic process"/>
    <property type="evidence" value="ECO:0007669"/>
    <property type="project" value="UniProtKB-ARBA"/>
</dbReference>
<dbReference type="InterPro" id="IPR023214">
    <property type="entry name" value="HAD_sf"/>
</dbReference>
<keyword evidence="4 6" id="KW-0460">Magnesium</keyword>
<feature type="active site" description="Nucleophile" evidence="5">
    <location>
        <position position="61"/>
    </location>
</feature>
<keyword evidence="8" id="KW-1185">Reference proteome</keyword>
<feature type="region of interest" description="Disordered" evidence="7">
    <location>
        <begin position="537"/>
        <end position="568"/>
    </location>
</feature>
<dbReference type="SUPFAM" id="SSF56784">
    <property type="entry name" value="HAD-like"/>
    <property type="match status" value="1"/>
</dbReference>
<evidence type="ECO:0000256" key="4">
    <source>
        <dbReference type="ARBA" id="ARBA00022842"/>
    </source>
</evidence>
<dbReference type="GO" id="GO:0046872">
    <property type="term" value="F:metal ion binding"/>
    <property type="evidence" value="ECO:0007669"/>
    <property type="project" value="UniProtKB-KW"/>
</dbReference>